<dbReference type="GO" id="GO:0043248">
    <property type="term" value="P:proteasome assembly"/>
    <property type="evidence" value="ECO:0007669"/>
    <property type="project" value="InterPro"/>
</dbReference>
<name>A0A448ZBP6_9STRA</name>
<feature type="region of interest" description="Disordered" evidence="5">
    <location>
        <begin position="384"/>
        <end position="415"/>
    </location>
</feature>
<evidence type="ECO:0000256" key="5">
    <source>
        <dbReference type="SAM" id="MobiDB-lite"/>
    </source>
</evidence>
<feature type="domain" description="Proteasome component Ecm29 N-terminal" evidence="6">
    <location>
        <begin position="32"/>
        <end position="166"/>
    </location>
</feature>
<evidence type="ECO:0000313" key="8">
    <source>
        <dbReference type="EMBL" id="VEU39441.1"/>
    </source>
</evidence>
<feature type="region of interest" description="Disordered" evidence="5">
    <location>
        <begin position="236"/>
        <end position="269"/>
    </location>
</feature>
<keyword evidence="9" id="KW-1185">Reference proteome</keyword>
<dbReference type="GO" id="GO:0005634">
    <property type="term" value="C:nucleus"/>
    <property type="evidence" value="ECO:0007669"/>
    <property type="project" value="TreeGrafter"/>
</dbReference>
<evidence type="ECO:0000256" key="2">
    <source>
        <dbReference type="ARBA" id="ARBA00022490"/>
    </source>
</evidence>
<dbReference type="SUPFAM" id="SSF48371">
    <property type="entry name" value="ARM repeat"/>
    <property type="match status" value="2"/>
</dbReference>
<dbReference type="Pfam" id="PF24492">
    <property type="entry name" value="HEAT_ECM29"/>
    <property type="match status" value="1"/>
</dbReference>
<feature type="domain" description="Proteasome adapter and scaffold protein ECM29 HEAT-repeat" evidence="7">
    <location>
        <begin position="1627"/>
        <end position="1795"/>
    </location>
</feature>
<dbReference type="GO" id="GO:0005737">
    <property type="term" value="C:cytoplasm"/>
    <property type="evidence" value="ECO:0007669"/>
    <property type="project" value="UniProtKB-SubCell"/>
</dbReference>
<evidence type="ECO:0000313" key="9">
    <source>
        <dbReference type="Proteomes" id="UP000291116"/>
    </source>
</evidence>
<dbReference type="GO" id="GO:0060090">
    <property type="term" value="F:molecular adaptor activity"/>
    <property type="evidence" value="ECO:0007669"/>
    <property type="project" value="InterPro"/>
</dbReference>
<feature type="compositionally biased region" description="Polar residues" evidence="5">
    <location>
        <begin position="718"/>
        <end position="745"/>
    </location>
</feature>
<sequence>MTSREGESVGDNANSNANASALADANAQLQSLNRVSHRLAMVDSAQKLQAVLDKLLPRLLLRIGDNHKARLKIGNDPRLDSVLSKTHLKLVEMLSHVMKRIRDDTDCRLTNARGILDLLVAVDDEGRKTARDCDSFSLNLSLAFLTLAVPRCTPSELDGLLPGLLVLHACYERRIRKRAADGDMSASVDSARKQWQQVSHLLLRTLERIIAEEESSLGASRKLAAAAAVANRTNGNKRIKTGDDHGNKDRAAADGDGKRGDATTNDGGTAISGLEEARLLLSRDESPGTTGPDGAPPHLSVADATYGLFLDALLYQTKAGSVPPAGLSSGGWERMKSGHSVAERDWAAEMAPPHRLATFKNRLLEWIAPHRRFGLFLGATGAADQAGGTTNTHRSGSDGDDKTTGASVSSGGDTGRSRTVALLVAASGDPMKKVSETAVQYTKQYFDSQKETGGFGDSTALTKELLSLCVGGINAEAVLSASSANNKGHKTLSVLTGDLSFRRRQVSDSHFSELIGTATKALDDVPDDNGDDIAAIGKLSVLASDKMLSKLGNALGVTLLRGKPYIAAAELLNGLILRLGKHRRRRPEHGNSTVSSAEFHTEARVLTLAVTILAPIAASRASSSSQISEASVAVRDSIYGTVSILCRSEFARERFLWLLAAGNTEATGLSTDLLQLLFRCLGNEIDKLRPRATAALDALLFSCRRVVDGRDQMKREQQAQTLISTTANPWGNQGSTTSSPGSQIESSLPIGASMSPIAIASQLGKSLLPIVWAASHTSQPRQSRVGAARWSSDLLIDLDVISGTHILSFLAGDSDITASAIAKEGLGLKGSKSAAVADFEELIHVLIPDDGGNTSTSALQPTFWDYSPKGRAVAVTCLLRSYQDDFNGGEQGLGSFMGALTKCLAWEATSGNDDVLDACSEALSVCMSSPAARAMIQSSSLSLDLKGLRDMIISSPSAKAKRFLADAFGSFLMDTSLLGTQWIDVVTEALSLSSDYLAVEPFKPSKDVQGAALLGGTCVRVIRLHPPLTRPETYEMASIILKRLGSALTNADDMIGNVFCDAISLSCSGGFTPELHENLKQGMASVLKNTTLALNKFGHGDRVNAPRVLKAIEPTGLSIAVSSSTTEQSECVAALFKLLGSDAFRKDEEIGLAIGEALALFAETDKSTAMASGDWPLDLDETYARSLSPSCRVVYTLLRTAKSTSNNHKRRACASALLAVVARATRLEPHSSFRKCLQLSLHEIQDCFLFLLVDAKSNQISRESCCLGLAGCNKLVVASESDELKGRLLRSFGTTTNHGGSAMQETEEQAAQRRRTEGSDNDNNANNGESETVGVGIDVGGAGGVSEAALGAYREMAAAAVACGRPDILYSMLILSVSHTIWFSTEKRRDAYGPSSLQGDNFNNDEVKIALRPYLAKLLPRILRASHDPNKRTREQMETLWVGLTGGGEEGRRAITENLRPTMDKLVEETSSKYWRARVGACGALSQICIGRSWAELGGGPAVLDENYDLVISKTSSESTLAGIRLLRLWRAVIRALDDVRITVRESGESLGRTVRGLTIFLCNPHIENPNDSTRNSKERERDAISASATILRWLLRNGLKQQCAEAAGICISALIGIIDIAKPAILEALLSDVIYALLMAMSNLEPAAFSYLAVRGERGSDDYENLARLRIQVAQKSPLATALRKCIDLVPKARNLKYQEAVVPALESAIRKSSGMATRTAAAESVITLCSTCPHMFQSSASSSSLLRCFFDSVYREREGKAVQDKMNSAFGGLSALCPGTAVRQLAGTATDRYKLAHGNNDDPVTRHASAMILRSIAVKASRQFSDPGNSDVWCKKVLPISFLGMRDPDKATASLWREVWEDGGASVDIVSSTNDIGNTLEEGLLLGLTKECVKALEDRSWSRRVTGAVSLASLAEKEILAPPPRRLNGIYSKSEQARAKKRANATRIALSSLLQLVGTSRIWTGKHEVVRAAIQVSKVWIPFAVAEEAESFLGDVGLRPVVFGDSLSGQDLFVGDAFFMKEAKENDELAEESDVDDNGILSGEKFSTGDIPQLVIPGICRLLLMQSFPSKSALRSVASEDVLPYRSNVFLCLEELLKSLPTQDDDSCFRERIFSFLAPQLWEVFRDSPSSADQTSPKESPLIVARSINCFAGSLWLGMKFEKIKTTSTAESSALSQTFLVNADFTKQSAWTVREAAARGASKLAECADFETLQRRQAVSTLVDIAGIALKDRRFWKVRLGGLETLHSIVLRVGDASPPGTRNDLATTTVDRQLLLETVLPYKESIQALAKRSLLDSEAKVTSLSTKILGILSTWP</sequence>
<evidence type="ECO:0000256" key="3">
    <source>
        <dbReference type="ARBA" id="ARBA00022737"/>
    </source>
</evidence>
<protein>
    <submittedName>
        <fullName evidence="8">Uncharacterized protein</fullName>
    </submittedName>
</protein>
<dbReference type="Proteomes" id="UP000291116">
    <property type="component" value="Unassembled WGS sequence"/>
</dbReference>
<keyword evidence="2" id="KW-0963">Cytoplasm</keyword>
<dbReference type="EMBL" id="CAACVS010000224">
    <property type="protein sequence ID" value="VEU39441.1"/>
    <property type="molecule type" value="Genomic_DNA"/>
</dbReference>
<feature type="region of interest" description="Disordered" evidence="5">
    <location>
        <begin position="1295"/>
        <end position="1333"/>
    </location>
</feature>
<keyword evidence="3" id="KW-0677">Repeat</keyword>
<dbReference type="Gene3D" id="1.25.10.10">
    <property type="entry name" value="Leucine-rich Repeat Variant"/>
    <property type="match status" value="2"/>
</dbReference>
<dbReference type="InterPro" id="IPR016024">
    <property type="entry name" value="ARM-type_fold"/>
</dbReference>
<dbReference type="InterPro" id="IPR011989">
    <property type="entry name" value="ARM-like"/>
</dbReference>
<proteinExistence type="predicted"/>
<feature type="compositionally biased region" description="Basic and acidic residues" evidence="5">
    <location>
        <begin position="240"/>
        <end position="261"/>
    </location>
</feature>
<dbReference type="PANTHER" id="PTHR23346:SF19">
    <property type="entry name" value="PROTEASOME ADAPTER AND SCAFFOLD PROTEIN ECM29"/>
    <property type="match status" value="1"/>
</dbReference>
<dbReference type="Pfam" id="PF13001">
    <property type="entry name" value="ECM29_N"/>
    <property type="match status" value="1"/>
</dbReference>
<evidence type="ECO:0000259" key="6">
    <source>
        <dbReference type="Pfam" id="PF13001"/>
    </source>
</evidence>
<accession>A0A448ZBP6</accession>
<dbReference type="GO" id="GO:0036503">
    <property type="term" value="P:ERAD pathway"/>
    <property type="evidence" value="ECO:0007669"/>
    <property type="project" value="TreeGrafter"/>
</dbReference>
<dbReference type="PANTHER" id="PTHR23346">
    <property type="entry name" value="TRANSLATIONAL ACTIVATOR GCN1-RELATED"/>
    <property type="match status" value="1"/>
</dbReference>
<dbReference type="InterPro" id="IPR024372">
    <property type="entry name" value="Ecm29_N"/>
</dbReference>
<evidence type="ECO:0000259" key="7">
    <source>
        <dbReference type="Pfam" id="PF24492"/>
    </source>
</evidence>
<gene>
    <name evidence="8" type="ORF">PSNMU_V1.4_AUG-EV-PASAV3_0062900</name>
</gene>
<evidence type="ECO:0000256" key="4">
    <source>
        <dbReference type="ARBA" id="ARBA00022942"/>
    </source>
</evidence>
<feature type="region of interest" description="Disordered" evidence="5">
    <location>
        <begin position="714"/>
        <end position="745"/>
    </location>
</feature>
<organism evidence="8 9">
    <name type="scientific">Pseudo-nitzschia multistriata</name>
    <dbReference type="NCBI Taxonomy" id="183589"/>
    <lineage>
        <taxon>Eukaryota</taxon>
        <taxon>Sar</taxon>
        <taxon>Stramenopiles</taxon>
        <taxon>Ochrophyta</taxon>
        <taxon>Bacillariophyta</taxon>
        <taxon>Bacillariophyceae</taxon>
        <taxon>Bacillariophycidae</taxon>
        <taxon>Bacillariales</taxon>
        <taxon>Bacillariaceae</taxon>
        <taxon>Pseudo-nitzschia</taxon>
    </lineage>
</organism>
<feature type="compositionally biased region" description="Polar residues" evidence="5">
    <location>
        <begin position="1321"/>
        <end position="1330"/>
    </location>
</feature>
<dbReference type="GO" id="GO:0000502">
    <property type="term" value="C:proteasome complex"/>
    <property type="evidence" value="ECO:0007669"/>
    <property type="project" value="UniProtKB-KW"/>
</dbReference>
<evidence type="ECO:0000256" key="1">
    <source>
        <dbReference type="ARBA" id="ARBA00004496"/>
    </source>
</evidence>
<comment type="subcellular location">
    <subcellularLocation>
        <location evidence="1">Cytoplasm</location>
    </subcellularLocation>
</comment>
<dbReference type="OrthoDB" id="16066at2759"/>
<dbReference type="InterPro" id="IPR055443">
    <property type="entry name" value="HEAT_ECM29"/>
</dbReference>
<keyword evidence="4" id="KW-0647">Proteasome</keyword>
<reference evidence="8 9" key="1">
    <citation type="submission" date="2019-01" db="EMBL/GenBank/DDBJ databases">
        <authorList>
            <person name="Ferrante I. M."/>
        </authorList>
    </citation>
    <scope>NUCLEOTIDE SEQUENCE [LARGE SCALE GENOMIC DNA]</scope>
    <source>
        <strain evidence="8 9">B856</strain>
    </source>
</reference>